<proteinExistence type="predicted"/>
<name>A0A7R9HLK4_9NEOP</name>
<feature type="compositionally biased region" description="Basic and acidic residues" evidence="1">
    <location>
        <begin position="1"/>
        <end position="12"/>
    </location>
</feature>
<organism evidence="2">
    <name type="scientific">Timema monikensis</name>
    <dbReference type="NCBI Taxonomy" id="170555"/>
    <lineage>
        <taxon>Eukaryota</taxon>
        <taxon>Metazoa</taxon>
        <taxon>Ecdysozoa</taxon>
        <taxon>Arthropoda</taxon>
        <taxon>Hexapoda</taxon>
        <taxon>Insecta</taxon>
        <taxon>Pterygota</taxon>
        <taxon>Neoptera</taxon>
        <taxon>Polyneoptera</taxon>
        <taxon>Phasmatodea</taxon>
        <taxon>Timematodea</taxon>
        <taxon>Timematoidea</taxon>
        <taxon>Timematidae</taxon>
        <taxon>Timema</taxon>
    </lineage>
</organism>
<reference evidence="2" key="1">
    <citation type="submission" date="2020-11" db="EMBL/GenBank/DDBJ databases">
        <authorList>
            <person name="Tran Van P."/>
        </authorList>
    </citation>
    <scope>NUCLEOTIDE SEQUENCE</scope>
</reference>
<accession>A0A7R9HLK4</accession>
<evidence type="ECO:0000313" key="2">
    <source>
        <dbReference type="EMBL" id="CAD7426791.1"/>
    </source>
</evidence>
<gene>
    <name evidence="2" type="ORF">TMSB3V08_LOCUS3663</name>
</gene>
<sequence>MCAEIPKFEPRDSYGPSTTKRTRLSDSQLRNNESYLKLWCNSRVHCLFRSGVMGFFWCLHRNSACLKQEKRHTNQHH</sequence>
<dbReference type="EMBL" id="OB793275">
    <property type="protein sequence ID" value="CAD7426791.1"/>
    <property type="molecule type" value="Genomic_DNA"/>
</dbReference>
<dbReference type="AlphaFoldDB" id="A0A7R9HLK4"/>
<protein>
    <submittedName>
        <fullName evidence="2">Uncharacterized protein</fullName>
    </submittedName>
</protein>
<feature type="region of interest" description="Disordered" evidence="1">
    <location>
        <begin position="1"/>
        <end position="26"/>
    </location>
</feature>
<feature type="compositionally biased region" description="Polar residues" evidence="1">
    <location>
        <begin position="15"/>
        <end position="26"/>
    </location>
</feature>
<evidence type="ECO:0000256" key="1">
    <source>
        <dbReference type="SAM" id="MobiDB-lite"/>
    </source>
</evidence>